<evidence type="ECO:0000313" key="3">
    <source>
        <dbReference type="Proteomes" id="UP000886595"/>
    </source>
</evidence>
<proteinExistence type="predicted"/>
<accession>A0A8X7SDT2</accession>
<organism evidence="2 3">
    <name type="scientific">Brassica carinata</name>
    <name type="common">Ethiopian mustard</name>
    <name type="synonym">Abyssinian cabbage</name>
    <dbReference type="NCBI Taxonomy" id="52824"/>
    <lineage>
        <taxon>Eukaryota</taxon>
        <taxon>Viridiplantae</taxon>
        <taxon>Streptophyta</taxon>
        <taxon>Embryophyta</taxon>
        <taxon>Tracheophyta</taxon>
        <taxon>Spermatophyta</taxon>
        <taxon>Magnoliopsida</taxon>
        <taxon>eudicotyledons</taxon>
        <taxon>Gunneridae</taxon>
        <taxon>Pentapetalae</taxon>
        <taxon>rosids</taxon>
        <taxon>malvids</taxon>
        <taxon>Brassicales</taxon>
        <taxon>Brassicaceae</taxon>
        <taxon>Brassiceae</taxon>
        <taxon>Brassica</taxon>
    </lineage>
</organism>
<reference evidence="2 3" key="1">
    <citation type="submission" date="2020-02" db="EMBL/GenBank/DDBJ databases">
        <authorList>
            <person name="Ma Q."/>
            <person name="Huang Y."/>
            <person name="Song X."/>
            <person name="Pei D."/>
        </authorList>
    </citation>
    <scope>NUCLEOTIDE SEQUENCE [LARGE SCALE GENOMIC DNA]</scope>
    <source>
        <strain evidence="2">Sxm20200214</strain>
        <tissue evidence="2">Leaf</tissue>
    </source>
</reference>
<dbReference type="Proteomes" id="UP000886595">
    <property type="component" value="Unassembled WGS sequence"/>
</dbReference>
<evidence type="ECO:0000256" key="1">
    <source>
        <dbReference type="SAM" id="MobiDB-lite"/>
    </source>
</evidence>
<gene>
    <name evidence="2" type="ORF">Bca52824_032959</name>
</gene>
<dbReference type="EMBL" id="JAAMPC010000007">
    <property type="protein sequence ID" value="KAG2304308.1"/>
    <property type="molecule type" value="Genomic_DNA"/>
</dbReference>
<feature type="compositionally biased region" description="Basic and acidic residues" evidence="1">
    <location>
        <begin position="87"/>
        <end position="100"/>
    </location>
</feature>
<name>A0A8X7SDT2_BRACI</name>
<feature type="region of interest" description="Disordered" evidence="1">
    <location>
        <begin position="87"/>
        <end position="120"/>
    </location>
</feature>
<feature type="region of interest" description="Disordered" evidence="1">
    <location>
        <begin position="1"/>
        <end position="69"/>
    </location>
</feature>
<feature type="compositionally biased region" description="Basic and acidic residues" evidence="1">
    <location>
        <begin position="25"/>
        <end position="34"/>
    </location>
</feature>
<sequence>MVSRLVSIEEASRDPNIRAVPLNKEASKEGENTMKPKYTTTYVSEPETGEDCETRRETHESLEEEDDRREEPVKRIVLLGAEIIIGRGEKQPQSEDDAKVKALNGDEDEPPFASPNIITPTKPIRKSARVSAVSKNLNMTATRNLVVYGPVDEAKFKALNAFIKENGDSRFPVSGDFKARDFFSKFLRPKGWLNCAITVTSMYPRSRDEVRPLWEQQDVDPEIDRVFEYILQDKPLRNIAWQALSKYPLTPIQCNKRRLVSGQKKSKKSNTVAREGQENIAVRWEKCGDIAKAEEKNEKP</sequence>
<protein>
    <submittedName>
        <fullName evidence="2">Uncharacterized protein</fullName>
    </submittedName>
</protein>
<comment type="caution">
    <text evidence="2">The sequence shown here is derived from an EMBL/GenBank/DDBJ whole genome shotgun (WGS) entry which is preliminary data.</text>
</comment>
<keyword evidence="3" id="KW-1185">Reference proteome</keyword>
<feature type="compositionally biased region" description="Basic and acidic residues" evidence="1">
    <location>
        <begin position="52"/>
        <end position="61"/>
    </location>
</feature>
<dbReference type="AlphaFoldDB" id="A0A8X7SDT2"/>
<evidence type="ECO:0000313" key="2">
    <source>
        <dbReference type="EMBL" id="KAG2304308.1"/>
    </source>
</evidence>